<comment type="caution">
    <text evidence="4">The sequence shown here is derived from an EMBL/GenBank/DDBJ whole genome shotgun (WGS) entry which is preliminary data.</text>
</comment>
<dbReference type="InterPro" id="IPR029787">
    <property type="entry name" value="Nucleotide_cyclase"/>
</dbReference>
<feature type="transmembrane region" description="Helical" evidence="1">
    <location>
        <begin position="45"/>
        <end position="65"/>
    </location>
</feature>
<dbReference type="SUPFAM" id="SSF141868">
    <property type="entry name" value="EAL domain-like"/>
    <property type="match status" value="1"/>
</dbReference>
<keyword evidence="1" id="KW-0812">Transmembrane</keyword>
<dbReference type="SMART" id="SM00267">
    <property type="entry name" value="GGDEF"/>
    <property type="match status" value="1"/>
</dbReference>
<dbReference type="Pfam" id="PF00990">
    <property type="entry name" value="GGDEF"/>
    <property type="match status" value="1"/>
</dbReference>
<proteinExistence type="predicted"/>
<dbReference type="CDD" id="cd01949">
    <property type="entry name" value="GGDEF"/>
    <property type="match status" value="1"/>
</dbReference>
<evidence type="ECO:0000259" key="2">
    <source>
        <dbReference type="PROSITE" id="PS50883"/>
    </source>
</evidence>
<dbReference type="NCBIfam" id="TIGR00254">
    <property type="entry name" value="GGDEF"/>
    <property type="match status" value="1"/>
</dbReference>
<feature type="transmembrane region" description="Helical" evidence="1">
    <location>
        <begin position="113"/>
        <end position="132"/>
    </location>
</feature>
<dbReference type="PANTHER" id="PTHR44757">
    <property type="entry name" value="DIGUANYLATE CYCLASE DGCP"/>
    <property type="match status" value="1"/>
</dbReference>
<dbReference type="SMART" id="SM00052">
    <property type="entry name" value="EAL"/>
    <property type="match status" value="1"/>
</dbReference>
<organism evidence="4 5">
    <name type="scientific">Natronospira bacteriovora</name>
    <dbReference type="NCBI Taxonomy" id="3069753"/>
    <lineage>
        <taxon>Bacteria</taxon>
        <taxon>Pseudomonadati</taxon>
        <taxon>Pseudomonadota</taxon>
        <taxon>Gammaproteobacteria</taxon>
        <taxon>Natronospirales</taxon>
        <taxon>Natronospiraceae</taxon>
        <taxon>Natronospira</taxon>
    </lineage>
</organism>
<dbReference type="PROSITE" id="PS50883">
    <property type="entry name" value="EAL"/>
    <property type="match status" value="1"/>
</dbReference>
<keyword evidence="1" id="KW-0472">Membrane</keyword>
<dbReference type="InterPro" id="IPR052155">
    <property type="entry name" value="Biofilm_reg_signaling"/>
</dbReference>
<feature type="domain" description="GGDEF" evidence="3">
    <location>
        <begin position="253"/>
        <end position="386"/>
    </location>
</feature>
<dbReference type="InterPro" id="IPR035919">
    <property type="entry name" value="EAL_sf"/>
</dbReference>
<dbReference type="CDD" id="cd01948">
    <property type="entry name" value="EAL"/>
    <property type="match status" value="1"/>
</dbReference>
<dbReference type="InterPro" id="IPR001633">
    <property type="entry name" value="EAL_dom"/>
</dbReference>
<sequence>MNPDIQRRSRAELLRSAFSNHRAAYLASLLTMGLIALSLRDISDTALMGVFIAWLLLAELGRIGIHLAFSYHGDSRLSLQLQRWEWLFLGGGAVTAAGWGFGAWALFPAEGTGHQLALSALVIGVTSITTLAASSHFRFAAGFIVLALTPLALAQMFMATELSLLMAAFTLAIGGLLASIALVNSRSLQELLELRFSYSNMAQDLADEIFAKQETESRLDELAHYDPLTGLANRSMFRDALSRELRIMDRSGRRLAVVFLDIDRFKAINDSLGHEVGDNILKEVASRLTQQVTERELVARQSSDEFLLFLRLNGRTNKLSQRLQDIIESLNDTIEVGDSELRVTACAGVALFPDDGHSPEALIQHADIAMARAKQLGGNGHQFFQQEMHDQAMQRLAMETALRKAIQNNGLHLHYQPQVDALSGRIVGLEALARWRDPDYGDVSPADFIPLAEQTGLIVPLGSWVLTEACQQARRWHDRTDSDFYISVNLSVGQFADEGLVDNIHATLEATGVRPEQLVLEITESLVMSEPEYHIHILETIRNLGIRLALDDFGTGYSSLSYLRNLPIDILKLDRQFLSNLAHNSEDAAIARATITMAADIGLKVVAEGVETADQLRWLLSQDCHLVQGYFFSRPLSDEQISELIQLPPAELSGRWPKY</sequence>
<evidence type="ECO:0000313" key="4">
    <source>
        <dbReference type="EMBL" id="MDQ2070499.1"/>
    </source>
</evidence>
<feature type="domain" description="EAL" evidence="2">
    <location>
        <begin position="395"/>
        <end position="649"/>
    </location>
</feature>
<reference evidence="4 5" key="1">
    <citation type="submission" date="2023-08" db="EMBL/GenBank/DDBJ databases">
        <title>Whole-genome sequencing of halo(alkali)philic microorganisms from hypersaline lakes.</title>
        <authorList>
            <person name="Sorokin D.Y."/>
            <person name="Abbas B."/>
            <person name="Merkel A.Y."/>
        </authorList>
    </citation>
    <scope>NUCLEOTIDE SEQUENCE [LARGE SCALE GENOMIC DNA]</scope>
    <source>
        <strain evidence="4 5">AB-CW4</strain>
    </source>
</reference>
<dbReference type="InterPro" id="IPR000160">
    <property type="entry name" value="GGDEF_dom"/>
</dbReference>
<feature type="transmembrane region" description="Helical" evidence="1">
    <location>
        <begin position="164"/>
        <end position="183"/>
    </location>
</feature>
<accession>A0ABU0W9B7</accession>
<protein>
    <submittedName>
        <fullName evidence="4">EAL domain-containing protein</fullName>
    </submittedName>
</protein>
<keyword evidence="5" id="KW-1185">Reference proteome</keyword>
<dbReference type="SUPFAM" id="SSF55073">
    <property type="entry name" value="Nucleotide cyclase"/>
    <property type="match status" value="1"/>
</dbReference>
<feature type="transmembrane region" description="Helical" evidence="1">
    <location>
        <begin position="139"/>
        <end position="158"/>
    </location>
</feature>
<gene>
    <name evidence="4" type="ORF">RBH19_11470</name>
</gene>
<name>A0ABU0W9B7_9GAMM</name>
<dbReference type="RefSeq" id="WP_306728999.1">
    <property type="nucleotide sequence ID" value="NZ_JAVDDT010000008.1"/>
</dbReference>
<dbReference type="Pfam" id="PF00563">
    <property type="entry name" value="EAL"/>
    <property type="match status" value="1"/>
</dbReference>
<dbReference type="EMBL" id="JAVDDT010000008">
    <property type="protein sequence ID" value="MDQ2070499.1"/>
    <property type="molecule type" value="Genomic_DNA"/>
</dbReference>
<dbReference type="Gene3D" id="3.30.70.270">
    <property type="match status" value="1"/>
</dbReference>
<evidence type="ECO:0000259" key="3">
    <source>
        <dbReference type="PROSITE" id="PS50887"/>
    </source>
</evidence>
<dbReference type="Proteomes" id="UP001239019">
    <property type="component" value="Unassembled WGS sequence"/>
</dbReference>
<dbReference type="Gene3D" id="3.20.20.450">
    <property type="entry name" value="EAL domain"/>
    <property type="match status" value="1"/>
</dbReference>
<feature type="transmembrane region" description="Helical" evidence="1">
    <location>
        <begin position="86"/>
        <end position="107"/>
    </location>
</feature>
<dbReference type="PROSITE" id="PS50887">
    <property type="entry name" value="GGDEF"/>
    <property type="match status" value="1"/>
</dbReference>
<dbReference type="PANTHER" id="PTHR44757:SF2">
    <property type="entry name" value="BIOFILM ARCHITECTURE MAINTENANCE PROTEIN MBAA"/>
    <property type="match status" value="1"/>
</dbReference>
<evidence type="ECO:0000313" key="5">
    <source>
        <dbReference type="Proteomes" id="UP001239019"/>
    </source>
</evidence>
<keyword evidence="1" id="KW-1133">Transmembrane helix</keyword>
<dbReference type="InterPro" id="IPR043128">
    <property type="entry name" value="Rev_trsase/Diguanyl_cyclase"/>
</dbReference>
<evidence type="ECO:0000256" key="1">
    <source>
        <dbReference type="SAM" id="Phobius"/>
    </source>
</evidence>